<evidence type="ECO:0000313" key="7">
    <source>
        <dbReference type="Proteomes" id="UP001432027"/>
    </source>
</evidence>
<gene>
    <name evidence="6" type="ORF">PENTCL1PPCAC_23592</name>
</gene>
<feature type="non-terminal residue" evidence="6">
    <location>
        <position position="278"/>
    </location>
</feature>
<keyword evidence="3" id="KW-0372">Hormone</keyword>
<dbReference type="Proteomes" id="UP001432027">
    <property type="component" value="Unassembled WGS sequence"/>
</dbReference>
<dbReference type="PANTHER" id="PTHR11245">
    <property type="entry name" value="STANNIOCALCIN"/>
    <property type="match status" value="1"/>
</dbReference>
<dbReference type="InterPro" id="IPR004978">
    <property type="entry name" value="Stanniocalcin"/>
</dbReference>
<keyword evidence="7" id="KW-1185">Reference proteome</keyword>
<keyword evidence="4" id="KW-1015">Disulfide bond</keyword>
<sequence>MNRIDPLSDANEDLRPPDILPLPPKLSMSIKKEVEEHPDKEIDNTSVNIVSKNEYGKDYQENRCIKNESIEDLLLRPQDGDSLRDFNIDHFGNYESMDGENSRMEMEEEETRSTATSNVEVITSSYVRSSDHVNVFKLGYPLDKHDKRAGSITLPQANPRGNRRIEKRTKIQKLDVVDGITVPNSIIPLTQQLANGQLDYSHALPFIGTVAGLREKLITIIQAVNFRGDIGSLVDGIILVSVHGMSPSEACQINKLCETTLYSYFRILRIFIDFPNSQ</sequence>
<dbReference type="GO" id="GO:0005615">
    <property type="term" value="C:extracellular space"/>
    <property type="evidence" value="ECO:0007669"/>
    <property type="project" value="TreeGrafter"/>
</dbReference>
<proteinExistence type="inferred from homology"/>
<feature type="region of interest" description="Disordered" evidence="5">
    <location>
        <begin position="1"/>
        <end position="27"/>
    </location>
</feature>
<evidence type="ECO:0000256" key="2">
    <source>
        <dbReference type="ARBA" id="ARBA00011748"/>
    </source>
</evidence>
<evidence type="ECO:0000256" key="3">
    <source>
        <dbReference type="ARBA" id="ARBA00022702"/>
    </source>
</evidence>
<evidence type="ECO:0000256" key="1">
    <source>
        <dbReference type="ARBA" id="ARBA00008693"/>
    </source>
</evidence>
<name>A0AAV5U4W5_9BILA</name>
<evidence type="ECO:0000256" key="4">
    <source>
        <dbReference type="ARBA" id="ARBA00023157"/>
    </source>
</evidence>
<comment type="similarity">
    <text evidence="1">Belongs to the stanniocalcin family.</text>
</comment>
<dbReference type="GO" id="GO:0006874">
    <property type="term" value="P:intracellular calcium ion homeostasis"/>
    <property type="evidence" value="ECO:0007669"/>
    <property type="project" value="TreeGrafter"/>
</dbReference>
<dbReference type="GO" id="GO:0005179">
    <property type="term" value="F:hormone activity"/>
    <property type="evidence" value="ECO:0007669"/>
    <property type="project" value="UniProtKB-KW"/>
</dbReference>
<protein>
    <submittedName>
        <fullName evidence="6">Uncharacterized protein</fullName>
    </submittedName>
</protein>
<organism evidence="6 7">
    <name type="scientific">Pristionchus entomophagus</name>
    <dbReference type="NCBI Taxonomy" id="358040"/>
    <lineage>
        <taxon>Eukaryota</taxon>
        <taxon>Metazoa</taxon>
        <taxon>Ecdysozoa</taxon>
        <taxon>Nematoda</taxon>
        <taxon>Chromadorea</taxon>
        <taxon>Rhabditida</taxon>
        <taxon>Rhabditina</taxon>
        <taxon>Diplogasteromorpha</taxon>
        <taxon>Diplogasteroidea</taxon>
        <taxon>Neodiplogasteridae</taxon>
        <taxon>Pristionchus</taxon>
    </lineage>
</organism>
<accession>A0AAV5U4W5</accession>
<evidence type="ECO:0000313" key="6">
    <source>
        <dbReference type="EMBL" id="GMT01418.1"/>
    </source>
</evidence>
<comment type="subunit">
    <text evidence="2">Homodimer; disulfide-linked.</text>
</comment>
<evidence type="ECO:0000256" key="5">
    <source>
        <dbReference type="SAM" id="MobiDB-lite"/>
    </source>
</evidence>
<dbReference type="AlphaFoldDB" id="A0AAV5U4W5"/>
<reference evidence="6" key="1">
    <citation type="submission" date="2023-10" db="EMBL/GenBank/DDBJ databases">
        <title>Genome assembly of Pristionchus species.</title>
        <authorList>
            <person name="Yoshida K."/>
            <person name="Sommer R.J."/>
        </authorList>
    </citation>
    <scope>NUCLEOTIDE SEQUENCE</scope>
    <source>
        <strain evidence="6">RS0144</strain>
    </source>
</reference>
<dbReference type="EMBL" id="BTSX01000005">
    <property type="protein sequence ID" value="GMT01418.1"/>
    <property type="molecule type" value="Genomic_DNA"/>
</dbReference>
<comment type="caution">
    <text evidence="6">The sequence shown here is derived from an EMBL/GenBank/DDBJ whole genome shotgun (WGS) entry which is preliminary data.</text>
</comment>
<dbReference type="PANTHER" id="PTHR11245:SF6">
    <property type="entry name" value="DUF19 DOMAIN-CONTAINING PROTEIN"/>
    <property type="match status" value="1"/>
</dbReference>